<evidence type="ECO:0000256" key="8">
    <source>
        <dbReference type="ARBA" id="ARBA00022801"/>
    </source>
</evidence>
<feature type="transmembrane region" description="Helical" evidence="13">
    <location>
        <begin position="164"/>
        <end position="185"/>
    </location>
</feature>
<evidence type="ECO:0000256" key="7">
    <source>
        <dbReference type="ARBA" id="ARBA00022723"/>
    </source>
</evidence>
<keyword evidence="8" id="KW-0378">Hydrolase</keyword>
<keyword evidence="16" id="KW-1185">Reference proteome</keyword>
<dbReference type="CDD" id="cd06158">
    <property type="entry name" value="S2P-M50_like_1"/>
    <property type="match status" value="1"/>
</dbReference>
<gene>
    <name evidence="15" type="ORF">EDD73_11532</name>
</gene>
<accession>A0A4V2SWV1</accession>
<dbReference type="Pfam" id="PF02163">
    <property type="entry name" value="Peptidase_M50"/>
    <property type="match status" value="1"/>
</dbReference>
<evidence type="ECO:0000256" key="3">
    <source>
        <dbReference type="ARBA" id="ARBA00007931"/>
    </source>
</evidence>
<feature type="transmembrane region" description="Helical" evidence="13">
    <location>
        <begin position="121"/>
        <end position="143"/>
    </location>
</feature>
<dbReference type="InterPro" id="IPR044537">
    <property type="entry name" value="Rip2-like"/>
</dbReference>
<dbReference type="PANTHER" id="PTHR35864:SF1">
    <property type="entry name" value="ZINC METALLOPROTEASE YWHC-RELATED"/>
    <property type="match status" value="1"/>
</dbReference>
<proteinExistence type="inferred from homology"/>
<feature type="transmembrane region" description="Helical" evidence="13">
    <location>
        <begin position="87"/>
        <end position="109"/>
    </location>
</feature>
<keyword evidence="6 13" id="KW-0812">Transmembrane</keyword>
<dbReference type="RefSeq" id="WP_131919457.1">
    <property type="nucleotide sequence ID" value="NZ_JAOQNU010000014.1"/>
</dbReference>
<evidence type="ECO:0000256" key="12">
    <source>
        <dbReference type="ARBA" id="ARBA00023136"/>
    </source>
</evidence>
<comment type="cofactor">
    <cofactor evidence="1">
        <name>Zn(2+)</name>
        <dbReference type="ChEBI" id="CHEBI:29105"/>
    </cofactor>
</comment>
<evidence type="ECO:0000256" key="9">
    <source>
        <dbReference type="ARBA" id="ARBA00022833"/>
    </source>
</evidence>
<evidence type="ECO:0000256" key="10">
    <source>
        <dbReference type="ARBA" id="ARBA00022989"/>
    </source>
</evidence>
<evidence type="ECO:0000256" key="11">
    <source>
        <dbReference type="ARBA" id="ARBA00023049"/>
    </source>
</evidence>
<keyword evidence="10 13" id="KW-1133">Transmembrane helix</keyword>
<keyword evidence="11" id="KW-0482">Metalloprotease</keyword>
<sequence>MFDFSVEGIVARVPAILIGLALHEYAHGKAASLLGDPTPAREGRLTINPLKHLDPIGTLMLLIAPIGWAKPVNVNPYLMRGSIKTSMMLVAAAGPAMNVLLALASAVLFYGLVGGPELELILQYMLIINLSLAVFNLLPIPPLDGSKVLAGLLPDRYGQFLGPLEQYGSLILLLAIMTGVAEWVIGPAMKLLLYGFVAPVGRAIGTLIF</sequence>
<evidence type="ECO:0000256" key="5">
    <source>
        <dbReference type="ARBA" id="ARBA00022670"/>
    </source>
</evidence>
<evidence type="ECO:0000256" key="4">
    <source>
        <dbReference type="ARBA" id="ARBA00022475"/>
    </source>
</evidence>
<keyword evidence="9" id="KW-0862">Zinc</keyword>
<dbReference type="InterPro" id="IPR052348">
    <property type="entry name" value="Metallopeptidase_M50B"/>
</dbReference>
<feature type="domain" description="Peptidase M50" evidence="14">
    <location>
        <begin position="120"/>
        <end position="163"/>
    </location>
</feature>
<dbReference type="EMBL" id="SLXT01000015">
    <property type="protein sequence ID" value="TCP63786.1"/>
    <property type="molecule type" value="Genomic_DNA"/>
</dbReference>
<evidence type="ECO:0000256" key="2">
    <source>
        <dbReference type="ARBA" id="ARBA00004651"/>
    </source>
</evidence>
<dbReference type="AlphaFoldDB" id="A0A4V2SWV1"/>
<feature type="transmembrane region" description="Helical" evidence="13">
    <location>
        <begin position="191"/>
        <end position="208"/>
    </location>
</feature>
<evidence type="ECO:0000313" key="15">
    <source>
        <dbReference type="EMBL" id="TCP63786.1"/>
    </source>
</evidence>
<dbReference type="PANTHER" id="PTHR35864">
    <property type="entry name" value="ZINC METALLOPROTEASE MJ0611-RELATED"/>
    <property type="match status" value="1"/>
</dbReference>
<dbReference type="GO" id="GO:0008237">
    <property type="term" value="F:metallopeptidase activity"/>
    <property type="evidence" value="ECO:0007669"/>
    <property type="project" value="UniProtKB-KW"/>
</dbReference>
<evidence type="ECO:0000256" key="1">
    <source>
        <dbReference type="ARBA" id="ARBA00001947"/>
    </source>
</evidence>
<keyword evidence="12 13" id="KW-0472">Membrane</keyword>
<dbReference type="OrthoDB" id="9800627at2"/>
<name>A0A4V2SWV1_9FIRM</name>
<comment type="subcellular location">
    <subcellularLocation>
        <location evidence="2">Cell membrane</location>
        <topology evidence="2">Multi-pass membrane protein</topology>
    </subcellularLocation>
</comment>
<protein>
    <submittedName>
        <fullName evidence="15">Zn-dependent protease</fullName>
    </submittedName>
</protein>
<reference evidence="15 16" key="1">
    <citation type="submission" date="2019-03" db="EMBL/GenBank/DDBJ databases">
        <title>Genomic Encyclopedia of Type Strains, Phase IV (KMG-IV): sequencing the most valuable type-strain genomes for metagenomic binning, comparative biology and taxonomic classification.</title>
        <authorList>
            <person name="Goeker M."/>
        </authorList>
    </citation>
    <scope>NUCLEOTIDE SEQUENCE [LARGE SCALE GENOMIC DNA]</scope>
    <source>
        <strain evidence="15 16">DSM 11170</strain>
    </source>
</reference>
<comment type="similarity">
    <text evidence="3">Belongs to the peptidase M50B family.</text>
</comment>
<organism evidence="15 16">
    <name type="scientific">Heliophilum fasciatum</name>
    <dbReference type="NCBI Taxonomy" id="35700"/>
    <lineage>
        <taxon>Bacteria</taxon>
        <taxon>Bacillati</taxon>
        <taxon>Bacillota</taxon>
        <taxon>Clostridia</taxon>
        <taxon>Eubacteriales</taxon>
        <taxon>Heliobacteriaceae</taxon>
        <taxon>Heliophilum</taxon>
    </lineage>
</organism>
<evidence type="ECO:0000256" key="6">
    <source>
        <dbReference type="ARBA" id="ARBA00022692"/>
    </source>
</evidence>
<dbReference type="GO" id="GO:0005886">
    <property type="term" value="C:plasma membrane"/>
    <property type="evidence" value="ECO:0007669"/>
    <property type="project" value="UniProtKB-SubCell"/>
</dbReference>
<dbReference type="GO" id="GO:0006508">
    <property type="term" value="P:proteolysis"/>
    <property type="evidence" value="ECO:0007669"/>
    <property type="project" value="UniProtKB-KW"/>
</dbReference>
<dbReference type="InterPro" id="IPR008915">
    <property type="entry name" value="Peptidase_M50"/>
</dbReference>
<keyword evidence="5 15" id="KW-0645">Protease</keyword>
<keyword evidence="4" id="KW-1003">Cell membrane</keyword>
<dbReference type="Proteomes" id="UP000294813">
    <property type="component" value="Unassembled WGS sequence"/>
</dbReference>
<comment type="caution">
    <text evidence="15">The sequence shown here is derived from an EMBL/GenBank/DDBJ whole genome shotgun (WGS) entry which is preliminary data.</text>
</comment>
<evidence type="ECO:0000256" key="13">
    <source>
        <dbReference type="SAM" id="Phobius"/>
    </source>
</evidence>
<evidence type="ECO:0000313" key="16">
    <source>
        <dbReference type="Proteomes" id="UP000294813"/>
    </source>
</evidence>
<evidence type="ECO:0000259" key="14">
    <source>
        <dbReference type="Pfam" id="PF02163"/>
    </source>
</evidence>
<keyword evidence="7" id="KW-0479">Metal-binding</keyword>
<dbReference type="GO" id="GO:0046872">
    <property type="term" value="F:metal ion binding"/>
    <property type="evidence" value="ECO:0007669"/>
    <property type="project" value="UniProtKB-KW"/>
</dbReference>